<feature type="transmembrane region" description="Helical" evidence="1">
    <location>
        <begin position="12"/>
        <end position="30"/>
    </location>
</feature>
<accession>A0A183KW57</accession>
<gene>
    <name evidence="2" type="ORF">SCUD_LOCUS19301</name>
</gene>
<evidence type="ECO:0000313" key="3">
    <source>
        <dbReference type="Proteomes" id="UP000279833"/>
    </source>
</evidence>
<dbReference type="WBParaSite" id="SCUD_0001930401-mRNA-1">
    <property type="protein sequence ID" value="SCUD_0001930401-mRNA-1"/>
    <property type="gene ID" value="SCUD_0001930401"/>
</dbReference>
<dbReference type="STRING" id="6186.A0A183KW57"/>
<evidence type="ECO:0000256" key="1">
    <source>
        <dbReference type="SAM" id="Phobius"/>
    </source>
</evidence>
<reference evidence="4" key="1">
    <citation type="submission" date="2016-06" db="UniProtKB">
        <authorList>
            <consortium name="WormBaseParasite"/>
        </authorList>
    </citation>
    <scope>IDENTIFICATION</scope>
</reference>
<reference evidence="2 3" key="2">
    <citation type="submission" date="2018-11" db="EMBL/GenBank/DDBJ databases">
        <authorList>
            <consortium name="Pathogen Informatics"/>
        </authorList>
    </citation>
    <scope>NUCLEOTIDE SEQUENCE [LARGE SCALE GENOMIC DNA]</scope>
    <source>
        <strain evidence="2">Dakar</strain>
        <strain evidence="3">Dakar, Senegal</strain>
    </source>
</reference>
<dbReference type="AlphaFoldDB" id="A0A183KW57"/>
<name>A0A183KW57_9TREM</name>
<protein>
    <submittedName>
        <fullName evidence="4">Fucosyltransferase N-terminal domain-containing protein</fullName>
    </submittedName>
</protein>
<evidence type="ECO:0000313" key="2">
    <source>
        <dbReference type="EMBL" id="VDP68701.1"/>
    </source>
</evidence>
<organism evidence="4">
    <name type="scientific">Schistosoma curassoni</name>
    <dbReference type="NCBI Taxonomy" id="6186"/>
    <lineage>
        <taxon>Eukaryota</taxon>
        <taxon>Metazoa</taxon>
        <taxon>Spiralia</taxon>
        <taxon>Lophotrochozoa</taxon>
        <taxon>Platyhelminthes</taxon>
        <taxon>Trematoda</taxon>
        <taxon>Digenea</taxon>
        <taxon>Strigeidida</taxon>
        <taxon>Schistosomatoidea</taxon>
        <taxon>Schistosomatidae</taxon>
        <taxon>Schistosoma</taxon>
    </lineage>
</organism>
<dbReference type="EMBL" id="UZAK01042280">
    <property type="protein sequence ID" value="VDP68701.1"/>
    <property type="molecule type" value="Genomic_DNA"/>
</dbReference>
<keyword evidence="1" id="KW-0812">Transmembrane</keyword>
<sequence>MFKYKIYYNKLNGYYIILGILIIPILLILLQRYFVHEYDGIHEVLKIYSTFYELKRDLMNGKLKLNTEEIKEIVIYGETTVPINTELRGCLVSNCVLHETKWRSYYAEMVIITNGHFPNVKNNQNQVWLAYHYEAPPYSRLNKLLGEKVSICVYFVVLYVNLLYIT</sequence>
<keyword evidence="1" id="KW-1133">Transmembrane helix</keyword>
<proteinExistence type="predicted"/>
<keyword evidence="1" id="KW-0472">Membrane</keyword>
<evidence type="ECO:0000313" key="4">
    <source>
        <dbReference type="WBParaSite" id="SCUD_0001930401-mRNA-1"/>
    </source>
</evidence>
<keyword evidence="3" id="KW-1185">Reference proteome</keyword>
<dbReference type="Proteomes" id="UP000279833">
    <property type="component" value="Unassembled WGS sequence"/>
</dbReference>